<protein>
    <submittedName>
        <fullName evidence="6">Uncharacterized protein</fullName>
    </submittedName>
</protein>
<evidence type="ECO:0000313" key="6">
    <source>
        <dbReference type="EMBL" id="KAK3593228.1"/>
    </source>
</evidence>
<comment type="cofactor">
    <cofactor evidence="5">
        <name>Fe(2+)</name>
        <dbReference type="ChEBI" id="CHEBI:29033"/>
    </cofactor>
    <text evidence="5">Binds 1 Fe(2+) ion per subunit.</text>
</comment>
<accession>A0AAE0SKU1</accession>
<evidence type="ECO:0000256" key="2">
    <source>
        <dbReference type="ARBA" id="ARBA00022723"/>
    </source>
</evidence>
<dbReference type="AlphaFoldDB" id="A0AAE0SKU1"/>
<evidence type="ECO:0000313" key="7">
    <source>
        <dbReference type="Proteomes" id="UP001195483"/>
    </source>
</evidence>
<sequence length="521" mass="60309">MHKFYKTVEREYNEPVEGKVTGTIPPWIRGSLYRNGPGMYEVGNTKFNHLFDPMAMFQRFHVSDGKAYYQCRYFRSDTYNRNMAANRIVVTEVGTVAFPDPCKNIFQRFLSYFQPNDQPRDNTLVSFYPMKDELYASTETDAIHKVDPETLDSLGKVEISKYVAVNMATAHPHWDRDGTLHNIGYSFAKGPKVCLIKFPPKARPEDDFPQGKVVASLSPCSKFSINYFHSFAMTENYYIFVAQPLYINLLKVLAAQFRGVPPISAIEWWPDIKAKFRIIRKSNGEEVSPDVTYEADPFMVFHHINAYEDNEHIVIDLCAFENKDAFEYVNLKNLQGDQCLENWRKIDNPEARRYILPLNIDKEMPLQSNLVKLTYTEASATLVNQSTINCKHEKLASIGLEFPQIHYQKYNTKKYRYMYGVGWHKDGKHFNTLAKIDVQSKTYLEWAEDNTYPSEPVFVPDPDGAEEDDGVLMSAVNDTDFESGKQAFLLILNAKTMHELVRVHFNIPRFPRDFHGLFRNT</sequence>
<evidence type="ECO:0000256" key="4">
    <source>
        <dbReference type="ARBA" id="ARBA00023004"/>
    </source>
</evidence>
<reference evidence="6" key="2">
    <citation type="journal article" date="2021" name="Genome Biol. Evol.">
        <title>Developing a high-quality reference genome for a parasitic bivalve with doubly uniparental inheritance (Bivalvia: Unionida).</title>
        <authorList>
            <person name="Smith C.H."/>
        </authorList>
    </citation>
    <scope>NUCLEOTIDE SEQUENCE</scope>
    <source>
        <strain evidence="6">CHS0354</strain>
        <tissue evidence="6">Mantle</tissue>
    </source>
</reference>
<dbReference type="GO" id="GO:0042574">
    <property type="term" value="P:retinal metabolic process"/>
    <property type="evidence" value="ECO:0007669"/>
    <property type="project" value="TreeGrafter"/>
</dbReference>
<evidence type="ECO:0000256" key="5">
    <source>
        <dbReference type="PIRSR" id="PIRSR604294-1"/>
    </source>
</evidence>
<keyword evidence="7" id="KW-1185">Reference proteome</keyword>
<dbReference type="PANTHER" id="PTHR10543:SF24">
    <property type="entry name" value="CAROTENOID ISOMEROOXYGENASE"/>
    <property type="match status" value="1"/>
</dbReference>
<comment type="similarity">
    <text evidence="1">Belongs to the carotenoid oxygenase family.</text>
</comment>
<feature type="binding site" evidence="5">
    <location>
        <position position="515"/>
    </location>
    <ligand>
        <name>Fe cation</name>
        <dbReference type="ChEBI" id="CHEBI:24875"/>
        <note>catalytic</note>
    </ligand>
</feature>
<keyword evidence="2 5" id="KW-0479">Metal-binding</keyword>
<keyword evidence="3" id="KW-0560">Oxidoreductase</keyword>
<dbReference type="Proteomes" id="UP001195483">
    <property type="component" value="Unassembled WGS sequence"/>
</dbReference>
<gene>
    <name evidence="6" type="ORF">CHS0354_012306</name>
</gene>
<dbReference type="GO" id="GO:0003834">
    <property type="term" value="F:beta-carotene 15,15'-dioxygenase activity"/>
    <property type="evidence" value="ECO:0007669"/>
    <property type="project" value="TreeGrafter"/>
</dbReference>
<dbReference type="PANTHER" id="PTHR10543">
    <property type="entry name" value="BETA-CAROTENE DIOXYGENASE"/>
    <property type="match status" value="1"/>
</dbReference>
<comment type="caution">
    <text evidence="6">The sequence shown here is derived from an EMBL/GenBank/DDBJ whole genome shotgun (WGS) entry which is preliminary data.</text>
</comment>
<evidence type="ECO:0000256" key="1">
    <source>
        <dbReference type="ARBA" id="ARBA00006787"/>
    </source>
</evidence>
<name>A0AAE0SKU1_9BIVA</name>
<organism evidence="6 7">
    <name type="scientific">Potamilus streckersoni</name>
    <dbReference type="NCBI Taxonomy" id="2493646"/>
    <lineage>
        <taxon>Eukaryota</taxon>
        <taxon>Metazoa</taxon>
        <taxon>Spiralia</taxon>
        <taxon>Lophotrochozoa</taxon>
        <taxon>Mollusca</taxon>
        <taxon>Bivalvia</taxon>
        <taxon>Autobranchia</taxon>
        <taxon>Heteroconchia</taxon>
        <taxon>Palaeoheterodonta</taxon>
        <taxon>Unionida</taxon>
        <taxon>Unionoidea</taxon>
        <taxon>Unionidae</taxon>
        <taxon>Ambleminae</taxon>
        <taxon>Lampsilini</taxon>
        <taxon>Potamilus</taxon>
    </lineage>
</organism>
<dbReference type="InterPro" id="IPR004294">
    <property type="entry name" value="Carotenoid_Oase"/>
</dbReference>
<feature type="binding site" evidence="5">
    <location>
        <position position="229"/>
    </location>
    <ligand>
        <name>Fe cation</name>
        <dbReference type="ChEBI" id="CHEBI:24875"/>
        <note>catalytic</note>
    </ligand>
</feature>
<proteinExistence type="inferred from homology"/>
<feature type="binding site" evidence="5">
    <location>
        <position position="302"/>
    </location>
    <ligand>
        <name>Fe cation</name>
        <dbReference type="ChEBI" id="CHEBI:24875"/>
        <note>catalytic</note>
    </ligand>
</feature>
<feature type="binding site" evidence="5">
    <location>
        <position position="171"/>
    </location>
    <ligand>
        <name>Fe cation</name>
        <dbReference type="ChEBI" id="CHEBI:24875"/>
        <note>catalytic</note>
    </ligand>
</feature>
<evidence type="ECO:0000256" key="3">
    <source>
        <dbReference type="ARBA" id="ARBA00023002"/>
    </source>
</evidence>
<dbReference type="GO" id="GO:0046872">
    <property type="term" value="F:metal ion binding"/>
    <property type="evidence" value="ECO:0007669"/>
    <property type="project" value="UniProtKB-KW"/>
</dbReference>
<reference evidence="6" key="1">
    <citation type="journal article" date="2021" name="Genome Biol. Evol.">
        <title>A High-Quality Reference Genome for a Parasitic Bivalve with Doubly Uniparental Inheritance (Bivalvia: Unionida).</title>
        <authorList>
            <person name="Smith C.H."/>
        </authorList>
    </citation>
    <scope>NUCLEOTIDE SEQUENCE</scope>
    <source>
        <strain evidence="6">CHS0354</strain>
    </source>
</reference>
<dbReference type="GO" id="GO:0016121">
    <property type="term" value="P:carotene catabolic process"/>
    <property type="evidence" value="ECO:0007669"/>
    <property type="project" value="TreeGrafter"/>
</dbReference>
<dbReference type="EMBL" id="JAEAOA010000748">
    <property type="protein sequence ID" value="KAK3593228.1"/>
    <property type="molecule type" value="Genomic_DNA"/>
</dbReference>
<keyword evidence="4 5" id="KW-0408">Iron</keyword>
<dbReference type="Pfam" id="PF03055">
    <property type="entry name" value="RPE65"/>
    <property type="match status" value="1"/>
</dbReference>
<reference evidence="6" key="3">
    <citation type="submission" date="2023-05" db="EMBL/GenBank/DDBJ databases">
        <authorList>
            <person name="Smith C.H."/>
        </authorList>
    </citation>
    <scope>NUCLEOTIDE SEQUENCE</scope>
    <source>
        <strain evidence="6">CHS0354</strain>
        <tissue evidence="6">Mantle</tissue>
    </source>
</reference>
<dbReference type="GO" id="GO:0010436">
    <property type="term" value="F:carotenoid dioxygenase activity"/>
    <property type="evidence" value="ECO:0007669"/>
    <property type="project" value="TreeGrafter"/>
</dbReference>